<dbReference type="AlphaFoldDB" id="A0A0A0KSD3"/>
<dbReference type="EMBL" id="CM002926">
    <property type="protein sequence ID" value="KGN50641.1"/>
    <property type="molecule type" value="Genomic_DNA"/>
</dbReference>
<dbReference type="Proteomes" id="UP000029981">
    <property type="component" value="Chromosome 5"/>
</dbReference>
<evidence type="ECO:0000313" key="2">
    <source>
        <dbReference type="Proteomes" id="UP000029981"/>
    </source>
</evidence>
<dbReference type="Gramene" id="KGN50641">
    <property type="protein sequence ID" value="KGN50641"/>
    <property type="gene ID" value="Csa_5G199290"/>
</dbReference>
<reference evidence="1 2" key="1">
    <citation type="journal article" date="2009" name="Nat. Genet.">
        <title>The genome of the cucumber, Cucumis sativus L.</title>
        <authorList>
            <person name="Huang S."/>
            <person name="Li R."/>
            <person name="Zhang Z."/>
            <person name="Li L."/>
            <person name="Gu X."/>
            <person name="Fan W."/>
            <person name="Lucas W.J."/>
            <person name="Wang X."/>
            <person name="Xie B."/>
            <person name="Ni P."/>
            <person name="Ren Y."/>
            <person name="Zhu H."/>
            <person name="Li J."/>
            <person name="Lin K."/>
            <person name="Jin W."/>
            <person name="Fei Z."/>
            <person name="Li G."/>
            <person name="Staub J."/>
            <person name="Kilian A."/>
            <person name="van der Vossen E.A."/>
            <person name="Wu Y."/>
            <person name="Guo J."/>
            <person name="He J."/>
            <person name="Jia Z."/>
            <person name="Ren Y."/>
            <person name="Tian G."/>
            <person name="Lu Y."/>
            <person name="Ruan J."/>
            <person name="Qian W."/>
            <person name="Wang M."/>
            <person name="Huang Q."/>
            <person name="Li B."/>
            <person name="Xuan Z."/>
            <person name="Cao J."/>
            <person name="Asan"/>
            <person name="Wu Z."/>
            <person name="Zhang J."/>
            <person name="Cai Q."/>
            <person name="Bai Y."/>
            <person name="Zhao B."/>
            <person name="Han Y."/>
            <person name="Li Y."/>
            <person name="Li X."/>
            <person name="Wang S."/>
            <person name="Shi Q."/>
            <person name="Liu S."/>
            <person name="Cho W.K."/>
            <person name="Kim J.Y."/>
            <person name="Xu Y."/>
            <person name="Heller-Uszynska K."/>
            <person name="Miao H."/>
            <person name="Cheng Z."/>
            <person name="Zhang S."/>
            <person name="Wu J."/>
            <person name="Yang Y."/>
            <person name="Kang H."/>
            <person name="Li M."/>
            <person name="Liang H."/>
            <person name="Ren X."/>
            <person name="Shi Z."/>
            <person name="Wen M."/>
            <person name="Jian M."/>
            <person name="Yang H."/>
            <person name="Zhang G."/>
            <person name="Yang Z."/>
            <person name="Chen R."/>
            <person name="Liu S."/>
            <person name="Li J."/>
            <person name="Ma L."/>
            <person name="Liu H."/>
            <person name="Zhou Y."/>
            <person name="Zhao J."/>
            <person name="Fang X."/>
            <person name="Li G."/>
            <person name="Fang L."/>
            <person name="Li Y."/>
            <person name="Liu D."/>
            <person name="Zheng H."/>
            <person name="Zhang Y."/>
            <person name="Qin N."/>
            <person name="Li Z."/>
            <person name="Yang G."/>
            <person name="Yang S."/>
            <person name="Bolund L."/>
            <person name="Kristiansen K."/>
            <person name="Zheng H."/>
            <person name="Li S."/>
            <person name="Zhang X."/>
            <person name="Yang H."/>
            <person name="Wang J."/>
            <person name="Sun R."/>
            <person name="Zhang B."/>
            <person name="Jiang S."/>
            <person name="Wang J."/>
            <person name="Du Y."/>
            <person name="Li S."/>
        </authorList>
    </citation>
    <scope>NUCLEOTIDE SEQUENCE [LARGE SCALE GENOMIC DNA]</scope>
    <source>
        <strain evidence="2">cv. 9930</strain>
    </source>
</reference>
<evidence type="ECO:0000313" key="1">
    <source>
        <dbReference type="EMBL" id="KGN50641.1"/>
    </source>
</evidence>
<sequence>MRGTSLRRPVMVQRLRQIAVTIKIKLLLCCCIVLAIVFFASRASDLMGWTCDDCSTAVRYSTPRFAFEQPFDLIRS</sequence>
<accession>A0A0A0KSD3</accession>
<reference evidence="1 2" key="3">
    <citation type="journal article" date="2010" name="BMC Genomics">
        <title>Transcriptome sequencing and comparative analysis of cucumber flowers with different sex types.</title>
        <authorList>
            <person name="Guo S."/>
            <person name="Zheng Y."/>
            <person name="Joung J.G."/>
            <person name="Liu S."/>
            <person name="Zhang Z."/>
            <person name="Crasta O.R."/>
            <person name="Sobral B.W."/>
            <person name="Xu Y."/>
            <person name="Huang S."/>
            <person name="Fei Z."/>
        </authorList>
    </citation>
    <scope>NUCLEOTIDE SEQUENCE [LARGE SCALE GENOMIC DNA]</scope>
    <source>
        <strain evidence="2">cv. 9930</strain>
    </source>
</reference>
<reference evidence="1 2" key="4">
    <citation type="journal article" date="2011" name="BMC Genomics">
        <title>RNA-Seq improves annotation of protein-coding genes in the cucumber genome.</title>
        <authorList>
            <person name="Li Z."/>
            <person name="Zhang Z."/>
            <person name="Yan P."/>
            <person name="Huang S."/>
            <person name="Fei Z."/>
            <person name="Lin K."/>
        </authorList>
    </citation>
    <scope>NUCLEOTIDE SEQUENCE [LARGE SCALE GENOMIC DNA]</scope>
    <source>
        <strain evidence="2">cv. 9930</strain>
    </source>
</reference>
<gene>
    <name evidence="1" type="ORF">Csa_5G199290</name>
</gene>
<proteinExistence type="predicted"/>
<protein>
    <submittedName>
        <fullName evidence="1">Uncharacterized protein</fullName>
    </submittedName>
</protein>
<organism evidence="1 2">
    <name type="scientific">Cucumis sativus</name>
    <name type="common">Cucumber</name>
    <dbReference type="NCBI Taxonomy" id="3659"/>
    <lineage>
        <taxon>Eukaryota</taxon>
        <taxon>Viridiplantae</taxon>
        <taxon>Streptophyta</taxon>
        <taxon>Embryophyta</taxon>
        <taxon>Tracheophyta</taxon>
        <taxon>Spermatophyta</taxon>
        <taxon>Magnoliopsida</taxon>
        <taxon>eudicotyledons</taxon>
        <taxon>Gunneridae</taxon>
        <taxon>Pentapetalae</taxon>
        <taxon>rosids</taxon>
        <taxon>fabids</taxon>
        <taxon>Cucurbitales</taxon>
        <taxon>Cucurbitaceae</taxon>
        <taxon>Benincaseae</taxon>
        <taxon>Cucumis</taxon>
    </lineage>
</organism>
<keyword evidence="2" id="KW-1185">Reference proteome</keyword>
<reference evidence="1 2" key="2">
    <citation type="journal article" date="2009" name="PLoS ONE">
        <title>An integrated genetic and cytogenetic map of the cucumber genome.</title>
        <authorList>
            <person name="Ren Y."/>
            <person name="Zhang Z."/>
            <person name="Liu J."/>
            <person name="Staub J.E."/>
            <person name="Han Y."/>
            <person name="Cheng Z."/>
            <person name="Li X."/>
            <person name="Lu J."/>
            <person name="Miao H."/>
            <person name="Kang H."/>
            <person name="Xie B."/>
            <person name="Gu X."/>
            <person name="Wang X."/>
            <person name="Du Y."/>
            <person name="Jin W."/>
            <person name="Huang S."/>
        </authorList>
    </citation>
    <scope>NUCLEOTIDE SEQUENCE [LARGE SCALE GENOMIC DNA]</scope>
    <source>
        <strain evidence="2">cv. 9930</strain>
    </source>
</reference>
<name>A0A0A0KSD3_CUCSA</name>